<reference evidence="1" key="1">
    <citation type="submission" date="2018-02" db="EMBL/GenBank/DDBJ databases">
        <title>Rhizophora mucronata_Transcriptome.</title>
        <authorList>
            <person name="Meera S.P."/>
            <person name="Sreeshan A."/>
            <person name="Augustine A."/>
        </authorList>
    </citation>
    <scope>NUCLEOTIDE SEQUENCE</scope>
    <source>
        <tissue evidence="1">Leaf</tissue>
    </source>
</reference>
<accession>A0A2P2PKA6</accession>
<organism evidence="1">
    <name type="scientific">Rhizophora mucronata</name>
    <name type="common">Asiatic mangrove</name>
    <dbReference type="NCBI Taxonomy" id="61149"/>
    <lineage>
        <taxon>Eukaryota</taxon>
        <taxon>Viridiplantae</taxon>
        <taxon>Streptophyta</taxon>
        <taxon>Embryophyta</taxon>
        <taxon>Tracheophyta</taxon>
        <taxon>Spermatophyta</taxon>
        <taxon>Magnoliopsida</taxon>
        <taxon>eudicotyledons</taxon>
        <taxon>Gunneridae</taxon>
        <taxon>Pentapetalae</taxon>
        <taxon>rosids</taxon>
        <taxon>fabids</taxon>
        <taxon>Malpighiales</taxon>
        <taxon>Rhizophoraceae</taxon>
        <taxon>Rhizophora</taxon>
    </lineage>
</organism>
<dbReference type="EMBL" id="GGEC01074683">
    <property type="protein sequence ID" value="MBX55167.1"/>
    <property type="molecule type" value="Transcribed_RNA"/>
</dbReference>
<dbReference type="AlphaFoldDB" id="A0A2P2PKA6"/>
<proteinExistence type="predicted"/>
<evidence type="ECO:0000313" key="1">
    <source>
        <dbReference type="EMBL" id="MBX55167.1"/>
    </source>
</evidence>
<name>A0A2P2PKA6_RHIMU</name>
<sequence length="50" mass="5711">MRGSPTMVSITVLTTQSSFGKFKSHLRLINLKVSSIYFCLCREHSYESIL</sequence>
<protein>
    <submittedName>
        <fullName evidence="1">Uncharacterized protein</fullName>
    </submittedName>
</protein>